<gene>
    <name evidence="1" type="ORF">M6B38_310300</name>
</gene>
<keyword evidence="2" id="KW-1185">Reference proteome</keyword>
<reference evidence="1" key="1">
    <citation type="journal article" date="2023" name="GigaByte">
        <title>Genome assembly of the bearded iris, Iris pallida Lam.</title>
        <authorList>
            <person name="Bruccoleri R.E."/>
            <person name="Oakeley E.J."/>
            <person name="Faust A.M.E."/>
            <person name="Altorfer M."/>
            <person name="Dessus-Babus S."/>
            <person name="Burckhardt D."/>
            <person name="Oertli M."/>
            <person name="Naumann U."/>
            <person name="Petersen F."/>
            <person name="Wong J."/>
        </authorList>
    </citation>
    <scope>NUCLEOTIDE SEQUENCE</scope>
    <source>
        <tissue evidence="1">Leaf</tissue>
    </source>
</reference>
<dbReference type="Proteomes" id="UP001140949">
    <property type="component" value="Unassembled WGS sequence"/>
</dbReference>
<comment type="caution">
    <text evidence="1">The sequence shown here is derived from an EMBL/GenBank/DDBJ whole genome shotgun (WGS) entry which is preliminary data.</text>
</comment>
<evidence type="ECO:0000313" key="2">
    <source>
        <dbReference type="Proteomes" id="UP001140949"/>
    </source>
</evidence>
<protein>
    <submittedName>
        <fullName evidence="1">Uncharacterized protein</fullName>
    </submittedName>
</protein>
<evidence type="ECO:0000313" key="1">
    <source>
        <dbReference type="EMBL" id="KAJ6840576.1"/>
    </source>
</evidence>
<reference evidence="1" key="2">
    <citation type="submission" date="2023-04" db="EMBL/GenBank/DDBJ databases">
        <authorList>
            <person name="Bruccoleri R.E."/>
            <person name="Oakeley E.J."/>
            <person name="Faust A.-M."/>
            <person name="Dessus-Babus S."/>
            <person name="Altorfer M."/>
            <person name="Burckhardt D."/>
            <person name="Oertli M."/>
            <person name="Naumann U."/>
            <person name="Petersen F."/>
            <person name="Wong J."/>
        </authorList>
    </citation>
    <scope>NUCLEOTIDE SEQUENCE</scope>
    <source>
        <strain evidence="1">GSM-AAB239-AS_SAM_17_03QT</strain>
        <tissue evidence="1">Leaf</tissue>
    </source>
</reference>
<dbReference type="AlphaFoldDB" id="A0AAX6HHR3"/>
<accession>A0AAX6HHR3</accession>
<sequence>MKSNRIGSTNNKAYRLKVEGLTLLFTLSCLSKNVSLYAKLTYRPHGRGPIGRNHSLRRTLVRTIEIKHVSNARVAIEHWISQRRAPRCASRKNMG</sequence>
<proteinExistence type="predicted"/>
<organism evidence="1 2">
    <name type="scientific">Iris pallida</name>
    <name type="common">Sweet iris</name>
    <dbReference type="NCBI Taxonomy" id="29817"/>
    <lineage>
        <taxon>Eukaryota</taxon>
        <taxon>Viridiplantae</taxon>
        <taxon>Streptophyta</taxon>
        <taxon>Embryophyta</taxon>
        <taxon>Tracheophyta</taxon>
        <taxon>Spermatophyta</taxon>
        <taxon>Magnoliopsida</taxon>
        <taxon>Liliopsida</taxon>
        <taxon>Asparagales</taxon>
        <taxon>Iridaceae</taxon>
        <taxon>Iridoideae</taxon>
        <taxon>Irideae</taxon>
        <taxon>Iris</taxon>
    </lineage>
</organism>
<dbReference type="EMBL" id="JANAVB010009398">
    <property type="protein sequence ID" value="KAJ6840576.1"/>
    <property type="molecule type" value="Genomic_DNA"/>
</dbReference>
<name>A0AAX6HHR3_IRIPA</name>